<keyword evidence="3" id="KW-1185">Reference proteome</keyword>
<dbReference type="VEuPathDB" id="FungiDB:BD410DRAFT_780471"/>
<organism evidence="2 3">
    <name type="scientific">Rickenella mellea</name>
    <dbReference type="NCBI Taxonomy" id="50990"/>
    <lineage>
        <taxon>Eukaryota</taxon>
        <taxon>Fungi</taxon>
        <taxon>Dikarya</taxon>
        <taxon>Basidiomycota</taxon>
        <taxon>Agaricomycotina</taxon>
        <taxon>Agaricomycetes</taxon>
        <taxon>Hymenochaetales</taxon>
        <taxon>Rickenellaceae</taxon>
        <taxon>Rickenella</taxon>
    </lineage>
</organism>
<feature type="region of interest" description="Disordered" evidence="1">
    <location>
        <begin position="253"/>
        <end position="279"/>
    </location>
</feature>
<evidence type="ECO:0000256" key="1">
    <source>
        <dbReference type="SAM" id="MobiDB-lite"/>
    </source>
</evidence>
<reference evidence="2 3" key="1">
    <citation type="submission" date="2018-06" db="EMBL/GenBank/DDBJ databases">
        <title>A transcriptomic atlas of mushroom development highlights an independent origin of complex multicellularity.</title>
        <authorList>
            <consortium name="DOE Joint Genome Institute"/>
            <person name="Krizsan K."/>
            <person name="Almasi E."/>
            <person name="Merenyi Z."/>
            <person name="Sahu N."/>
            <person name="Viragh M."/>
            <person name="Koszo T."/>
            <person name="Mondo S."/>
            <person name="Kiss B."/>
            <person name="Balint B."/>
            <person name="Kues U."/>
            <person name="Barry K."/>
            <person name="Hegedus J.C."/>
            <person name="Henrissat B."/>
            <person name="Johnson J."/>
            <person name="Lipzen A."/>
            <person name="Ohm R."/>
            <person name="Nagy I."/>
            <person name="Pangilinan J."/>
            <person name="Yan J."/>
            <person name="Xiong Y."/>
            <person name="Grigoriev I.V."/>
            <person name="Hibbett D.S."/>
            <person name="Nagy L.G."/>
        </authorList>
    </citation>
    <scope>NUCLEOTIDE SEQUENCE [LARGE SCALE GENOMIC DNA]</scope>
    <source>
        <strain evidence="2 3">SZMC22713</strain>
    </source>
</reference>
<dbReference type="EMBL" id="ML170156">
    <property type="protein sequence ID" value="TDL29960.1"/>
    <property type="molecule type" value="Genomic_DNA"/>
</dbReference>
<sequence length="690" mass="78953">MALNLPDEIWRDIITPLLHIPDEQFSFGDKGDGPFAHTRLSTSEILVVCKRWMRIGTPLLYHTVVIRSRAQAQALADALISNPPFGRYIQKLRMEGGFGQAPLKFISAAPNIRELFVSLDIWSDDVVSGLCGGFFKIFPQRLIIHHHLRVDNSRRNALWKDLLISIRRWSTLETVEYRTPTPVYPEKFCELCEALAASASSVKTLVLQSCPFRYFGHLASIKSLRTLRSPNQTVEVAFRIFARMHQPDLLHLLPDHGRQQNPPKPREPISEGPQPIVTAGSTPDYRPMHSAPLHQRKAIWSFIFSFATYPAHPNVELLTREDMPRLVTCTDPSDKKRTALRKTACHLSLVSRSFNEIVRPHMFRVANFQKPNQWKKFCSLLQENRDLAHLVRILYLPRELDQWDEYDSHFNFLLGSLTGLIQFLGAPKIHLRHTKTLAKTAGMALRDIQVSLSALQNKPEKSVDLGILPSLESVQWDMKWNRTYSAPQSYLDPQPKVTAILPKLHTLDTGAAPSGDTIAIFAGIRIPSLTSVSLSGQTAESVDFLYLNGRTITEIISWYRPPYHWLSLCPYLRTVTIGLPNPMQLHELFQDPDGHTGHLHFCKLNLNARDWSIEQAMNNLLLAFRLVNFSLFPSFREVRIDQFEWPNTERDIRKSPSCREFALLMKNAGITIYDSSGVTWRERARVRRVR</sequence>
<dbReference type="AlphaFoldDB" id="A0A4R5XFM8"/>
<evidence type="ECO:0000313" key="2">
    <source>
        <dbReference type="EMBL" id="TDL29960.1"/>
    </source>
</evidence>
<proteinExistence type="predicted"/>
<evidence type="ECO:0000313" key="3">
    <source>
        <dbReference type="Proteomes" id="UP000294933"/>
    </source>
</evidence>
<accession>A0A4R5XFM8</accession>
<protein>
    <submittedName>
        <fullName evidence="2">Uncharacterized protein</fullName>
    </submittedName>
</protein>
<feature type="compositionally biased region" description="Basic and acidic residues" evidence="1">
    <location>
        <begin position="253"/>
        <end position="269"/>
    </location>
</feature>
<name>A0A4R5XFM8_9AGAM</name>
<dbReference type="OrthoDB" id="2786563at2759"/>
<gene>
    <name evidence="2" type="ORF">BD410DRAFT_780471</name>
</gene>
<dbReference type="Proteomes" id="UP000294933">
    <property type="component" value="Unassembled WGS sequence"/>
</dbReference>